<organism evidence="1">
    <name type="scientific">Pseudomonas putida</name>
    <name type="common">Arthrobacter siderocapsulatus</name>
    <dbReference type="NCBI Taxonomy" id="303"/>
    <lineage>
        <taxon>Bacteria</taxon>
        <taxon>Pseudomonadati</taxon>
        <taxon>Pseudomonadota</taxon>
        <taxon>Gammaproteobacteria</taxon>
        <taxon>Pseudomonadales</taxon>
        <taxon>Pseudomonadaceae</taxon>
        <taxon>Pseudomonas</taxon>
    </lineage>
</organism>
<accession>B7XGU3</accession>
<reference evidence="1" key="5">
    <citation type="journal article" date="2009" name="BMC Genomics">
        <title>High-resolution mapping of plasmid transcriptomes in different host bacteria.</title>
        <authorList>
            <person name="Miyakoshi M."/>
            <person name="Nishida H."/>
            <person name="Shintani M."/>
            <person name="Yamane H."/>
            <person name="Nojiri H."/>
        </authorList>
    </citation>
    <scope>NUCLEOTIDE SEQUENCE</scope>
    <source>
        <strain evidence="1">CA10</strain>
        <plasmid evidence="1">pCAR1.2</plasmid>
    </source>
</reference>
<reference evidence="1" key="6">
    <citation type="journal article" date="2010" name="Environ. Microbiol.">
        <title>Response of the Pseudomonas host chromosomal transcriptome to carriage of the IncP-7 plasmid pCAR1.</title>
        <authorList>
            <person name="Shintani M."/>
            <person name="Takahashi Y."/>
            <person name="Tokumaru H."/>
            <person name="Kadota K."/>
            <person name="Hara H."/>
            <person name="Miyakoshi M."/>
            <person name="Naito K."/>
            <person name="Yamane H."/>
            <person name="Nishida H."/>
            <person name="Nojiri H."/>
        </authorList>
    </citation>
    <scope>NUCLEOTIDE SEQUENCE</scope>
    <source>
        <strain evidence="1">CA10</strain>
        <plasmid evidence="1">pCAR1.2</plasmid>
    </source>
</reference>
<dbReference type="AlphaFoldDB" id="B7XGU3"/>
<reference evidence="1" key="4">
    <citation type="journal article" date="2009" name="Biosci. Biotechnol. Biochem.">
        <title>The complete nucleotide sequence of pCAR2: pCAR2 and pCAR1 were structurally identical IncP-7 carbazole degradative plasmids.</title>
        <authorList>
            <person name="Takahashi Y."/>
            <person name="Shintani M."/>
            <person name="Yamane H."/>
            <person name="Nojiri H."/>
        </authorList>
    </citation>
    <scope>NUCLEOTIDE SEQUENCE</scope>
    <source>
        <strain evidence="1">CA10</strain>
        <plasmid evidence="1">pCAR1.2</plasmid>
    </source>
</reference>
<proteinExistence type="predicted"/>
<keyword evidence="1" id="KW-0614">Plasmid</keyword>
<sequence length="200" mass="22641">MLPRALSRTDKIMKDEVQSGYKPVQDDVLKTLGLAVIAGQGVEHLLSCCLTYPLHGEPLQTVEQLHTLLERHSKATLGQLLKALRKRVDLHPTFDEKLDRFLQNRNVIAHRLHDVPGGFDLHSDEGRNRLKAFLLQYMDDGHTVSMVLLGVLREWASQEGIDIPNQHHLSQRMRDHLDANVVPNLEALIRSKEIGSKSTD</sequence>
<reference evidence="1" key="7">
    <citation type="journal article" date="2010" name="J. Bacteriol.">
        <title>Pmr, a histone-like protein H1 (H-NS) family protein encoded by the IncP-7 plasmid pCAR1, is a key global regulator that alters host function.</title>
        <authorList>
            <person name="Yun C.S."/>
            <person name="Suzuki C."/>
            <person name="Naito K."/>
            <person name="Takeda T."/>
            <person name="Takahashi Y."/>
            <person name="Sai F."/>
            <person name="Terabayashi T."/>
            <person name="Miyakoshi M."/>
            <person name="Shintani M."/>
            <person name="Nishida H."/>
            <person name="Yamane H."/>
            <person name="Nojiri H."/>
        </authorList>
    </citation>
    <scope>NUCLEOTIDE SEQUENCE</scope>
    <source>
        <strain evidence="1">CA10</strain>
        <plasmid evidence="1">pCAR1.2</plasmid>
    </source>
</reference>
<protein>
    <submittedName>
        <fullName evidence="1">Uncharacterized protein</fullName>
    </submittedName>
</protein>
<reference evidence="1" key="1">
    <citation type="journal article" date="2005" name="Appl. Microbiol. Biotechnol.">
        <title>Large plasmid pCAR2 and class II transposon Tn4676 are functional mobile genetic elements to distribute the carbazole/dioxin-degradative car gene cluster in different bacteria.</title>
        <authorList>
            <person name="Shintani M."/>
            <person name="Yoshida T."/>
            <person name="Habe H."/>
            <person name="Omori T."/>
            <person name="Nojiri H."/>
        </authorList>
    </citation>
    <scope>NUCLEOTIDE SEQUENCE</scope>
    <source>
        <strain evidence="1">CA10</strain>
        <plasmid evidence="1">pCAR1.2</plasmid>
    </source>
</reference>
<evidence type="ECO:0000313" key="1">
    <source>
        <dbReference type="EMBL" id="BAH10101.1"/>
    </source>
</evidence>
<dbReference type="EMBL" id="AB474758">
    <property type="protein sequence ID" value="BAH10101.1"/>
    <property type="molecule type" value="Genomic_DNA"/>
</dbReference>
<name>B7XGU3_PSEPU</name>
<geneLocation type="plasmid" evidence="1">
    <name>pCAR1.2</name>
</geneLocation>
<reference evidence="1" key="3">
    <citation type="journal article" date="2009" name="Appl. Environ. Microbiol.">
        <title>Carbazole-degradative IncP-7 plasmid pCAR1.2 is structurally unstable in Pseudomonas fluorescens Pf0-1, which accumulates catechol, the intermediate of the carbazole degradation pathway.</title>
        <authorList>
            <person name="Takahashi Y."/>
            <person name="Shintani M."/>
            <person name="Li L."/>
            <person name="Yamane H."/>
            <person name="Nojiri H."/>
        </authorList>
    </citation>
    <scope>NUCLEOTIDE SEQUENCE</scope>
    <source>
        <strain evidence="1">CA10</strain>
        <plasmid evidence="1">pCAR1.2</plasmid>
    </source>
</reference>
<reference evidence="1" key="2">
    <citation type="journal article" date="2005" name="Biotechnol. Lett.">
        <title>Recipient range of IncP-7 conjugative plasmid pCAR2 from Pseudomonas putida HS01 is broader than from other Pseudomonas strains.</title>
        <authorList>
            <person name="Shintani M."/>
            <person name="Habe H."/>
            <person name="Tsuda M."/>
            <person name="Omori T."/>
            <person name="Yamane H."/>
            <person name="Nojiri H."/>
        </authorList>
    </citation>
    <scope>NUCLEOTIDE SEQUENCE</scope>
    <source>
        <strain evidence="1">CA10</strain>
        <plasmid evidence="1">pCAR1.2</plasmid>
    </source>
</reference>